<evidence type="ECO:0000313" key="9">
    <source>
        <dbReference type="Proteomes" id="UP000199288"/>
    </source>
</evidence>
<dbReference type="FunFam" id="3.90.550.10:FF:000003">
    <property type="entry name" value="2-C-methyl-D-erythritol 4-phosphate cytidylyltransferase"/>
    <property type="match status" value="1"/>
</dbReference>
<dbReference type="OrthoDB" id="9802561at2"/>
<evidence type="ECO:0000256" key="2">
    <source>
        <dbReference type="ARBA" id="ARBA00004787"/>
    </source>
</evidence>
<keyword evidence="9" id="KW-1185">Reference proteome</keyword>
<dbReference type="PANTHER" id="PTHR32125">
    <property type="entry name" value="2-C-METHYL-D-ERYTHRITOL 4-PHOSPHATE CYTIDYLYLTRANSFERASE, CHLOROPLASTIC"/>
    <property type="match status" value="1"/>
</dbReference>
<dbReference type="CDD" id="cd02516">
    <property type="entry name" value="CDP-ME_synthetase"/>
    <property type="match status" value="1"/>
</dbReference>
<dbReference type="InterPro" id="IPR001228">
    <property type="entry name" value="IspD"/>
</dbReference>
<dbReference type="Proteomes" id="UP000199288">
    <property type="component" value="Unassembled WGS sequence"/>
</dbReference>
<evidence type="ECO:0000256" key="3">
    <source>
        <dbReference type="ARBA" id="ARBA00009789"/>
    </source>
</evidence>
<comment type="pathway">
    <text evidence="2 7">Isoprenoid biosynthesis; isopentenyl diphosphate biosynthesis via DXP pathway; isopentenyl diphosphate from 1-deoxy-D-xylulose 5-phosphate: step 2/6.</text>
</comment>
<dbReference type="GO" id="GO:0050518">
    <property type="term" value="F:2-C-methyl-D-erythritol 4-phosphate cytidylyltransferase activity"/>
    <property type="evidence" value="ECO:0007669"/>
    <property type="project" value="UniProtKB-UniRule"/>
</dbReference>
<feature type="site" description="Transition state stabilizer" evidence="7">
    <location>
        <position position="27"/>
    </location>
</feature>
<dbReference type="EMBL" id="FNQV01000006">
    <property type="protein sequence ID" value="SEA23223.1"/>
    <property type="molecule type" value="Genomic_DNA"/>
</dbReference>
<keyword evidence="5 7" id="KW-0548">Nucleotidyltransferase</keyword>
<dbReference type="UniPathway" id="UPA00056">
    <property type="reaction ID" value="UER00093"/>
</dbReference>
<evidence type="ECO:0000313" key="8">
    <source>
        <dbReference type="EMBL" id="SEA23223.1"/>
    </source>
</evidence>
<dbReference type="PANTHER" id="PTHR32125:SF4">
    <property type="entry name" value="2-C-METHYL-D-ERYTHRITOL 4-PHOSPHATE CYTIDYLYLTRANSFERASE, CHLOROPLASTIC"/>
    <property type="match status" value="1"/>
</dbReference>
<dbReference type="Pfam" id="PF01128">
    <property type="entry name" value="IspD"/>
    <property type="match status" value="1"/>
</dbReference>
<feature type="site" description="Positions MEP for the nucleophilic attack" evidence="7">
    <location>
        <position position="236"/>
    </location>
</feature>
<dbReference type="InterPro" id="IPR029044">
    <property type="entry name" value="Nucleotide-diphossugar_trans"/>
</dbReference>
<name>A0A1H3ZHI5_9ACTO</name>
<proteinExistence type="inferred from homology"/>
<gene>
    <name evidence="7" type="primary">ispD</name>
    <name evidence="8" type="ORF">SAMN02910418_01158</name>
</gene>
<feature type="site" description="Positions MEP for the nucleophilic attack" evidence="7">
    <location>
        <position position="176"/>
    </location>
</feature>
<sequence length="254" mass="25621">MSATRAGCAAIVTAAGSGNRLGAGIPKALVEVGGQPMLAYAVASMALAGIPTIIVTAPANELAAFEVVVADEQLQAAAARAWPELGIPPSIEVRIAAGGASRQASVAAGLEVLAEMERPEVILVHDAARPLTPPEMIARLADAVSEEQGAVIPGLAVADTLKRVDDDGFVTGIIERAHLRAIQTPQAFSTDLLARAHAYGAARASDEALAATDDAGLVEAMGEAVRVIDGDAAASKITTAADLAALELRLAALG</sequence>
<keyword evidence="6 7" id="KW-0414">Isoprene biosynthesis</keyword>
<dbReference type="RefSeq" id="WP_092563475.1">
    <property type="nucleotide sequence ID" value="NZ_FNQV01000006.1"/>
</dbReference>
<dbReference type="EC" id="2.7.7.60" evidence="7"/>
<dbReference type="SUPFAM" id="SSF53448">
    <property type="entry name" value="Nucleotide-diphospho-sugar transferases"/>
    <property type="match status" value="1"/>
</dbReference>
<comment type="catalytic activity">
    <reaction evidence="1 7">
        <text>2-C-methyl-D-erythritol 4-phosphate + CTP + H(+) = 4-CDP-2-C-methyl-D-erythritol + diphosphate</text>
        <dbReference type="Rhea" id="RHEA:13429"/>
        <dbReference type="ChEBI" id="CHEBI:15378"/>
        <dbReference type="ChEBI" id="CHEBI:33019"/>
        <dbReference type="ChEBI" id="CHEBI:37563"/>
        <dbReference type="ChEBI" id="CHEBI:57823"/>
        <dbReference type="ChEBI" id="CHEBI:58262"/>
        <dbReference type="EC" id="2.7.7.60"/>
    </reaction>
</comment>
<evidence type="ECO:0000256" key="7">
    <source>
        <dbReference type="HAMAP-Rule" id="MF_00108"/>
    </source>
</evidence>
<dbReference type="Gene3D" id="3.90.550.10">
    <property type="entry name" value="Spore Coat Polysaccharide Biosynthesis Protein SpsA, Chain A"/>
    <property type="match status" value="1"/>
</dbReference>
<dbReference type="AlphaFoldDB" id="A0A1H3ZHI5"/>
<dbReference type="InterPro" id="IPR050088">
    <property type="entry name" value="IspD/TarI_cytidylyltransf_bact"/>
</dbReference>
<evidence type="ECO:0000256" key="1">
    <source>
        <dbReference type="ARBA" id="ARBA00001282"/>
    </source>
</evidence>
<feature type="site" description="Transition state stabilizer" evidence="7">
    <location>
        <position position="20"/>
    </location>
</feature>
<dbReference type="HAMAP" id="MF_00108">
    <property type="entry name" value="IspD"/>
    <property type="match status" value="1"/>
</dbReference>
<evidence type="ECO:0000256" key="6">
    <source>
        <dbReference type="ARBA" id="ARBA00023229"/>
    </source>
</evidence>
<dbReference type="GO" id="GO:0019288">
    <property type="term" value="P:isopentenyl diphosphate biosynthetic process, methylerythritol 4-phosphate pathway"/>
    <property type="evidence" value="ECO:0007669"/>
    <property type="project" value="UniProtKB-UniRule"/>
</dbReference>
<organism evidence="8 9">
    <name type="scientific">Bowdeniella nasicola</name>
    <dbReference type="NCBI Taxonomy" id="208480"/>
    <lineage>
        <taxon>Bacteria</taxon>
        <taxon>Bacillati</taxon>
        <taxon>Actinomycetota</taxon>
        <taxon>Actinomycetes</taxon>
        <taxon>Actinomycetales</taxon>
        <taxon>Actinomycetaceae</taxon>
        <taxon>Bowdeniella</taxon>
    </lineage>
</organism>
<comment type="similarity">
    <text evidence="3 7">Belongs to the IspD/TarI cytidylyltransferase family. IspD subfamily.</text>
</comment>
<dbReference type="InterPro" id="IPR034683">
    <property type="entry name" value="IspD/TarI"/>
</dbReference>
<keyword evidence="4 7" id="KW-0808">Transferase</keyword>
<evidence type="ECO:0000256" key="5">
    <source>
        <dbReference type="ARBA" id="ARBA00022695"/>
    </source>
</evidence>
<protein>
    <recommendedName>
        <fullName evidence="7">2-C-methyl-D-erythritol 4-phosphate cytidylyltransferase</fullName>
        <ecNumber evidence="7">2.7.7.60</ecNumber>
    </recommendedName>
    <alternativeName>
        <fullName evidence="7">4-diphosphocytidyl-2C-methyl-D-erythritol synthase</fullName>
    </alternativeName>
    <alternativeName>
        <fullName evidence="7">MEP cytidylyltransferase</fullName>
        <shortName evidence="7">MCT</shortName>
    </alternativeName>
</protein>
<dbReference type="PROSITE" id="PS01295">
    <property type="entry name" value="ISPD"/>
    <property type="match status" value="1"/>
</dbReference>
<comment type="function">
    <text evidence="7">Catalyzes the formation of 4-diphosphocytidyl-2-C-methyl-D-erythritol from CTP and 2-C-methyl-D-erythritol 4-phosphate (MEP).</text>
</comment>
<accession>A0A1H3ZHI5</accession>
<reference evidence="9" key="1">
    <citation type="submission" date="2016-10" db="EMBL/GenBank/DDBJ databases">
        <authorList>
            <person name="Varghese N."/>
            <person name="Submissions S."/>
        </authorList>
    </citation>
    <scope>NUCLEOTIDE SEQUENCE [LARGE SCALE GENOMIC DNA]</scope>
    <source>
        <strain evidence="9">KPR-1</strain>
    </source>
</reference>
<evidence type="ECO:0000256" key="4">
    <source>
        <dbReference type="ARBA" id="ARBA00022679"/>
    </source>
</evidence>
<dbReference type="NCBIfam" id="TIGR00453">
    <property type="entry name" value="ispD"/>
    <property type="match status" value="1"/>
</dbReference>
<dbReference type="InterPro" id="IPR018294">
    <property type="entry name" value="ISPD_synthase_CS"/>
</dbReference>